<dbReference type="Gene3D" id="3.40.190.10">
    <property type="entry name" value="Periplasmic binding protein-like II"/>
    <property type="match status" value="2"/>
</dbReference>
<keyword evidence="1" id="KW-0732">Signal</keyword>
<proteinExistence type="predicted"/>
<sequence length="349" mass="37157">MNAMKRHNTRRTTSALLATLALAVAGLTACGSDSESASPGGSSITIAEQSVAGMTTGLWPHLAEELGYLEDEDITVKEYISVTKGSDAISGMQSGAVQISHIGVEGISAVSKGADVVGLAAQMDASIWTVIANPDITSWDQLKGKTIALGSTSDITTVIFDRLAEAAGLDPAKDLTYVALGATPDRIAAVQNGQAAATIATYPPVETVIASGAVNDLGFAPEGSEVPRIMTTDIEASRSWAEDNPEVASGYLRAMIRTTEWVKDETNREEAVRIISELSENPPEAVLAGLETYFYDPVVEDAYFPENYRHDPAVFDDTVAAYMDLGILSEPVSEEDYMDYSYLEQAQED</sequence>
<dbReference type="SUPFAM" id="SSF53850">
    <property type="entry name" value="Periplasmic binding protein-like II"/>
    <property type="match status" value="1"/>
</dbReference>
<reference evidence="3 4" key="1">
    <citation type="submission" date="2020-03" db="EMBL/GenBank/DDBJ databases">
        <title>Nocardioides sp. nov., isolated from fish.</title>
        <authorList>
            <person name="Hyun D.-W."/>
            <person name="Bae J.-W."/>
        </authorList>
    </citation>
    <scope>NUCLEOTIDE SEQUENCE [LARGE SCALE GENOMIC DNA]</scope>
    <source>
        <strain evidence="3 4">HDW12A</strain>
    </source>
</reference>
<dbReference type="Proteomes" id="UP000502035">
    <property type="component" value="Chromosome"/>
</dbReference>
<keyword evidence="4" id="KW-1185">Reference proteome</keyword>
<dbReference type="KEGG" id="npi:G7071_04115"/>
<dbReference type="RefSeq" id="WP_166315211.1">
    <property type="nucleotide sequence ID" value="NZ_CP049866.1"/>
</dbReference>
<organism evidence="3 4">
    <name type="scientific">Nocardioides piscis</name>
    <dbReference type="NCBI Taxonomy" id="2714938"/>
    <lineage>
        <taxon>Bacteria</taxon>
        <taxon>Bacillati</taxon>
        <taxon>Actinomycetota</taxon>
        <taxon>Actinomycetes</taxon>
        <taxon>Propionibacteriales</taxon>
        <taxon>Nocardioidaceae</taxon>
        <taxon>Nocardioides</taxon>
    </lineage>
</organism>
<dbReference type="EMBL" id="CP049866">
    <property type="protein sequence ID" value="QIK74728.1"/>
    <property type="molecule type" value="Genomic_DNA"/>
</dbReference>
<evidence type="ECO:0000259" key="2">
    <source>
        <dbReference type="Pfam" id="PF09084"/>
    </source>
</evidence>
<feature type="signal peptide" evidence="1">
    <location>
        <begin position="1"/>
        <end position="29"/>
    </location>
</feature>
<feature type="domain" description="SsuA/THI5-like" evidence="2">
    <location>
        <begin position="62"/>
        <end position="264"/>
    </location>
</feature>
<evidence type="ECO:0000313" key="3">
    <source>
        <dbReference type="EMBL" id="QIK74728.1"/>
    </source>
</evidence>
<dbReference type="InterPro" id="IPR015168">
    <property type="entry name" value="SsuA/THI5"/>
</dbReference>
<dbReference type="PANTHER" id="PTHR30024">
    <property type="entry name" value="ALIPHATIC SULFONATES-BINDING PROTEIN-RELATED"/>
    <property type="match status" value="1"/>
</dbReference>
<evidence type="ECO:0000256" key="1">
    <source>
        <dbReference type="SAM" id="SignalP"/>
    </source>
</evidence>
<feature type="chain" id="PRO_5039159106" evidence="1">
    <location>
        <begin position="30"/>
        <end position="349"/>
    </location>
</feature>
<evidence type="ECO:0000313" key="4">
    <source>
        <dbReference type="Proteomes" id="UP000502035"/>
    </source>
</evidence>
<dbReference type="PROSITE" id="PS51257">
    <property type="entry name" value="PROKAR_LIPOPROTEIN"/>
    <property type="match status" value="1"/>
</dbReference>
<gene>
    <name evidence="3" type="ORF">G7071_04115</name>
</gene>
<accession>A0A6G7YDL4</accession>
<dbReference type="Pfam" id="PF09084">
    <property type="entry name" value="NMT1"/>
    <property type="match status" value="1"/>
</dbReference>
<protein>
    <submittedName>
        <fullName evidence="3">ABC transporter substrate-binding protein</fullName>
    </submittedName>
</protein>
<name>A0A6G7YDL4_9ACTN</name>
<dbReference type="AlphaFoldDB" id="A0A6G7YDL4"/>